<feature type="region of interest" description="Disordered" evidence="3">
    <location>
        <begin position="1735"/>
        <end position="1754"/>
    </location>
</feature>
<feature type="region of interest" description="Disordered" evidence="3">
    <location>
        <begin position="308"/>
        <end position="340"/>
    </location>
</feature>
<dbReference type="InterPro" id="IPR053137">
    <property type="entry name" value="NLR-like"/>
</dbReference>
<accession>A0A0L1IPV8</accession>
<sequence length="1837" mass="204822">MLSSNRTYDDYTVGWICALHIELTAAMAMLDVIHPSLPPRDGDDNHYTLGQIGTHNVAVACLPAGLKGTNSAATVAAQMRATFGSIGFGLLVGIGGGVPSDLHDIRLGDVVIGMPGVRSGGIIQYDFGKTVAEGKFVHTGYLNTPPVVLLTAMNTLRARLELSGEGQVLKTLSPNLPDSFSKPSAPDQLFKAEYSHVGGVYTCQECDSSEEVARENRQHSSPFIHYGTIASGNEVMRDGRTRDRLRDEYDVLCFEMEAAGLMNTFPCAVVRGICDYADSHKTKQWQSYAAATAAAYARDLLFVVDSTASAKPRKRKPQPDEWSVGSSTKRRMSRVVKEEDGNGSGWTARFGQISGRDHSTTETKCLAAFNVCAYKEHKNRNDNRYEGTCEWFLHDPKFIHWRDSAQSSLLWVSADPGCGKSVLAKSLIDGELQMSTHRTTCFFFFKDDNPEQSSLENALCAILHQLFSAHRNLIKCALPDFNADKASFVKSAHKLWEILLSAISDMDSTNFVFIIDALDECERRGRHELIERLTCLHSESDKRFSRAKFLVTSRPHSDIERRFESCPSIRLAGEEKIGTISDEIDVVITEKLNQLQTSLDPEIQRYLREKLQSTKQRTYLWVRLIFQMIEEVIDERYYLTEEDEEVRGLFESLPASVDQAYSNILQNTKKSGPAVRILGIVLAATRPLTVRELNVALSLKGKEFSPMDVHLVPEREFRIRVRNLCSLFVTVVDSKVYLIHHTARDFLMSTALRAGAASGWKGSISLSQSHQIIMSQCAIYLRMPFFDDKRIIRDQTLELRHRPWSDDIAEDTHPYPFLDYAAKNWVNHLHASGRVSSEVIMLQDLCHTGYHRFQTWFQIYWSCKKSRCPRGFTDLIAAAYFGFADRVKALLEEGANKDEKDLTYGRSPLLWAAYCNQFAVVQLLLGNEVNRNLADNEGRTATSLAAEAGAANIVAMLVRVGSDLTLKDLNGWCPLMWAVDRAQISVAKVLMDHKVDISSRDRYGKTSLWVAVEKGNDVLLEALLQEGADPNIRVGFDQTPLSSAIGKCQRRMVKLLLDHGAEVKSTIGFGTTTVCLAAEKGDLEITRLLVQKGADPSAPDRNGQTAIMIAAEHGHEGVFNYLLQNGVSLDSGSQTPLFAALKNGHESIADRLIRKLKTTSSGASIIRKTMLQAAAQGLQQIVEFLYFTALDIGSRQECAMEALTSSISSRHMSTVRFLLDQLLGIDMQDYGAMAPILMAIEYGNYEHVQKVFQDKVIKHHSTDTTDEITQSEETAIDRRSAINDLLQHGWEPARSDKDGNTMLEISIIHNWYPRIAWELLQLRVFPADILKRCARRCVREGHPTALKALLQYSPDEVLESQIITDLFKEAIDKEDVGTIALLTSFRGKRDSKLRSLYLRAIKDGLVDMASIQIEEEGFSESQLNELLSIACVQCRAGIVKALLSAGAGAKKDREDPNVTEALNASMKQNDTRIMQLLLKGGTYPTKQLEEIMLWACHHGFIEIVEPLLHAGVCPTYVNEQGDSPVSMALMGHHDDIVKLLSTWMDSPTPGAAMAEGNVTKANQERSNPNIWSAAPKRIRIVDMARIEGDYRMQTSMMFTAIRFDDRDLMADVLQSGIVNLDLDDDDRRTNLFTPLTWAVWSGNLDIVQMLLDSGVNPNTSGSFGETAVSLAIRARQELILKLLIDHGAYCSFQDKWGKTPLVWAARYNTPMIPLLLGQGFKNPVRYISHSSTTLKEDASAEPKAKEDVHGPAAEAKAKKPFLQLAPDNDTSCMTFDRGSERCVRTRYYCTNDIMKFPYTDEDGSVYKSAAECLVHPHNGLTTHGSIQNMPLYLEITA</sequence>
<dbReference type="RefSeq" id="XP_015402303.1">
    <property type="nucleotide sequence ID" value="XM_015555423.1"/>
</dbReference>
<dbReference type="PROSITE" id="PS50297">
    <property type="entry name" value="ANK_REP_REGION"/>
    <property type="match status" value="5"/>
</dbReference>
<dbReference type="SUPFAM" id="SSF52540">
    <property type="entry name" value="P-loop containing nucleoside triphosphate hydrolases"/>
    <property type="match status" value="1"/>
</dbReference>
<feature type="repeat" description="ANK" evidence="2">
    <location>
        <begin position="1069"/>
        <end position="1101"/>
    </location>
</feature>
<dbReference type="GO" id="GO:0003824">
    <property type="term" value="F:catalytic activity"/>
    <property type="evidence" value="ECO:0007669"/>
    <property type="project" value="InterPro"/>
</dbReference>
<feature type="compositionally biased region" description="Basic and acidic residues" evidence="3">
    <location>
        <begin position="1735"/>
        <end position="1749"/>
    </location>
</feature>
<feature type="repeat" description="ANK" evidence="2">
    <location>
        <begin position="970"/>
        <end position="1002"/>
    </location>
</feature>
<dbReference type="InterPro" id="IPR002110">
    <property type="entry name" value="Ankyrin_rpt"/>
</dbReference>
<evidence type="ECO:0000256" key="2">
    <source>
        <dbReference type="PROSITE-ProRule" id="PRU00023"/>
    </source>
</evidence>
<dbReference type="Gene3D" id="3.40.50.300">
    <property type="entry name" value="P-loop containing nucleotide triphosphate hydrolases"/>
    <property type="match status" value="1"/>
</dbReference>
<feature type="repeat" description="ANK" evidence="2">
    <location>
        <begin position="1102"/>
        <end position="1134"/>
    </location>
</feature>
<feature type="domain" description="GPI inositol-deacylase winged helix" evidence="4">
    <location>
        <begin position="664"/>
        <end position="754"/>
    </location>
</feature>
<dbReference type="SMART" id="SM00248">
    <property type="entry name" value="ANK"/>
    <property type="match status" value="16"/>
</dbReference>
<evidence type="ECO:0000259" key="4">
    <source>
        <dbReference type="Pfam" id="PF22939"/>
    </source>
</evidence>
<dbReference type="Gene3D" id="3.40.50.1580">
    <property type="entry name" value="Nucleoside phosphorylase domain"/>
    <property type="match status" value="1"/>
</dbReference>
<gene>
    <name evidence="6" type="ORF">ANOM_010167</name>
</gene>
<feature type="repeat" description="ANK" evidence="2">
    <location>
        <begin position="870"/>
        <end position="902"/>
    </location>
</feature>
<feature type="repeat" description="ANK" evidence="2">
    <location>
        <begin position="1630"/>
        <end position="1662"/>
    </location>
</feature>
<dbReference type="InterPro" id="IPR036770">
    <property type="entry name" value="Ankyrin_rpt-contain_sf"/>
</dbReference>
<dbReference type="SUPFAM" id="SSF48403">
    <property type="entry name" value="Ankyrin repeat"/>
    <property type="match status" value="2"/>
</dbReference>
<organism evidence="6 7">
    <name type="scientific">Aspergillus nomiae NRRL (strain ATCC 15546 / NRRL 13137 / CBS 260.88 / M93)</name>
    <dbReference type="NCBI Taxonomy" id="1509407"/>
    <lineage>
        <taxon>Eukaryota</taxon>
        <taxon>Fungi</taxon>
        <taxon>Dikarya</taxon>
        <taxon>Ascomycota</taxon>
        <taxon>Pezizomycotina</taxon>
        <taxon>Eurotiomycetes</taxon>
        <taxon>Eurotiomycetidae</taxon>
        <taxon>Eurotiales</taxon>
        <taxon>Aspergillaceae</taxon>
        <taxon>Aspergillus</taxon>
        <taxon>Aspergillus subgen. Circumdati</taxon>
    </lineage>
</organism>
<dbReference type="GO" id="GO:0009116">
    <property type="term" value="P:nucleoside metabolic process"/>
    <property type="evidence" value="ECO:0007669"/>
    <property type="project" value="InterPro"/>
</dbReference>
<dbReference type="InterPro" id="IPR054471">
    <property type="entry name" value="GPIID_WHD"/>
</dbReference>
<dbReference type="InterPro" id="IPR027417">
    <property type="entry name" value="P-loop_NTPase"/>
</dbReference>
<dbReference type="EMBL" id="JNOM01000455">
    <property type="protein sequence ID" value="KNG81380.1"/>
    <property type="molecule type" value="Genomic_DNA"/>
</dbReference>
<dbReference type="Pfam" id="PF22939">
    <property type="entry name" value="WHD_GPIID"/>
    <property type="match status" value="1"/>
</dbReference>
<evidence type="ECO:0000313" key="6">
    <source>
        <dbReference type="EMBL" id="KNG81380.1"/>
    </source>
</evidence>
<name>A0A0L1IPV8_ASPN3</name>
<evidence type="ECO:0000259" key="5">
    <source>
        <dbReference type="Pfam" id="PF24883"/>
    </source>
</evidence>
<reference evidence="6 7" key="1">
    <citation type="submission" date="2014-06" db="EMBL/GenBank/DDBJ databases">
        <title>The Genome of the Aflatoxigenic Filamentous Fungus Aspergillus nomius.</title>
        <authorList>
            <person name="Moore M.G."/>
            <person name="Shannon B.M."/>
            <person name="Brian M.M."/>
        </authorList>
    </citation>
    <scope>NUCLEOTIDE SEQUENCE [LARGE SCALE GENOMIC DNA]</scope>
    <source>
        <strain evidence="6 7">NRRL 13137</strain>
    </source>
</reference>
<evidence type="ECO:0000256" key="3">
    <source>
        <dbReference type="SAM" id="MobiDB-lite"/>
    </source>
</evidence>
<dbReference type="Pfam" id="PF12796">
    <property type="entry name" value="Ank_2"/>
    <property type="match status" value="4"/>
</dbReference>
<dbReference type="PANTHER" id="PTHR46082">
    <property type="entry name" value="ATP/GTP-BINDING PROTEIN-RELATED"/>
    <property type="match status" value="1"/>
</dbReference>
<feature type="repeat" description="ANK" evidence="2">
    <location>
        <begin position="904"/>
        <end position="936"/>
    </location>
</feature>
<proteinExistence type="predicted"/>
<dbReference type="InterPro" id="IPR035994">
    <property type="entry name" value="Nucleoside_phosphorylase_sf"/>
</dbReference>
<evidence type="ECO:0000313" key="7">
    <source>
        <dbReference type="Proteomes" id="UP000037505"/>
    </source>
</evidence>
<protein>
    <submittedName>
        <fullName evidence="6">Uncharacterized protein</fullName>
    </submittedName>
</protein>
<keyword evidence="7" id="KW-1185">Reference proteome</keyword>
<feature type="repeat" description="ANK" evidence="2">
    <location>
        <begin position="1003"/>
        <end position="1035"/>
    </location>
</feature>
<feature type="repeat" description="ANK" evidence="2">
    <location>
        <begin position="1663"/>
        <end position="1695"/>
    </location>
</feature>
<dbReference type="GeneID" id="26811971"/>
<dbReference type="Proteomes" id="UP000037505">
    <property type="component" value="Unassembled WGS sequence"/>
</dbReference>
<dbReference type="PROSITE" id="PS50088">
    <property type="entry name" value="ANK_REPEAT"/>
    <property type="match status" value="9"/>
</dbReference>
<feature type="repeat" description="ANK" evidence="2">
    <location>
        <begin position="937"/>
        <end position="969"/>
    </location>
</feature>
<keyword evidence="2" id="KW-0040">ANK repeat</keyword>
<dbReference type="InterPro" id="IPR056884">
    <property type="entry name" value="NPHP3-like_N"/>
</dbReference>
<feature type="domain" description="Nephrocystin 3-like N-terminal" evidence="5">
    <location>
        <begin position="387"/>
        <end position="554"/>
    </location>
</feature>
<dbReference type="STRING" id="1509407.A0A0L1IPV8"/>
<comment type="caution">
    <text evidence="6">The sequence shown here is derived from an EMBL/GenBank/DDBJ whole genome shotgun (WGS) entry which is preliminary data.</text>
</comment>
<keyword evidence="1" id="KW-0677">Repeat</keyword>
<dbReference type="SUPFAM" id="SSF53167">
    <property type="entry name" value="Purine and uridine phosphorylases"/>
    <property type="match status" value="1"/>
</dbReference>
<dbReference type="Gene3D" id="1.25.40.20">
    <property type="entry name" value="Ankyrin repeat-containing domain"/>
    <property type="match status" value="4"/>
</dbReference>
<dbReference type="Pfam" id="PF24883">
    <property type="entry name" value="NPHP3_N"/>
    <property type="match status" value="1"/>
</dbReference>
<dbReference type="PANTHER" id="PTHR46082:SF11">
    <property type="entry name" value="AAA+ ATPASE DOMAIN-CONTAINING PROTEIN-RELATED"/>
    <property type="match status" value="1"/>
</dbReference>
<evidence type="ECO:0000256" key="1">
    <source>
        <dbReference type="ARBA" id="ARBA00022737"/>
    </source>
</evidence>